<dbReference type="AlphaFoldDB" id="A0A381PWZ5"/>
<dbReference type="InterPro" id="IPR052363">
    <property type="entry name" value="LPS_export_LptC"/>
</dbReference>
<organism evidence="7">
    <name type="scientific">marine metagenome</name>
    <dbReference type="NCBI Taxonomy" id="408172"/>
    <lineage>
        <taxon>unclassified sequences</taxon>
        <taxon>metagenomes</taxon>
        <taxon>ecological metagenomes</taxon>
    </lineage>
</organism>
<keyword evidence="5 6" id="KW-0472">Membrane</keyword>
<dbReference type="GO" id="GO:0005886">
    <property type="term" value="C:plasma membrane"/>
    <property type="evidence" value="ECO:0007669"/>
    <property type="project" value="InterPro"/>
</dbReference>
<evidence type="ECO:0000256" key="4">
    <source>
        <dbReference type="ARBA" id="ARBA00022989"/>
    </source>
</evidence>
<name>A0A381PWZ5_9ZZZZ</name>
<keyword evidence="2" id="KW-0997">Cell inner membrane</keyword>
<protein>
    <recommendedName>
        <fullName evidence="8">LPS export ABC transporter periplasmic protein LptC</fullName>
    </recommendedName>
</protein>
<evidence type="ECO:0000256" key="2">
    <source>
        <dbReference type="ARBA" id="ARBA00022519"/>
    </source>
</evidence>
<dbReference type="GO" id="GO:0015221">
    <property type="term" value="F:lipopolysaccharide transmembrane transporter activity"/>
    <property type="evidence" value="ECO:0007669"/>
    <property type="project" value="InterPro"/>
</dbReference>
<dbReference type="EMBL" id="UINC01001127">
    <property type="protein sequence ID" value="SUZ71612.1"/>
    <property type="molecule type" value="Genomic_DNA"/>
</dbReference>
<evidence type="ECO:0000256" key="1">
    <source>
        <dbReference type="ARBA" id="ARBA00022475"/>
    </source>
</evidence>
<dbReference type="PANTHER" id="PTHR37481">
    <property type="entry name" value="LIPOPOLYSACCHARIDE EXPORT SYSTEM PROTEIN LPTC"/>
    <property type="match status" value="1"/>
</dbReference>
<evidence type="ECO:0000313" key="7">
    <source>
        <dbReference type="EMBL" id="SUZ71612.1"/>
    </source>
</evidence>
<accession>A0A381PWZ5</accession>
<evidence type="ECO:0000256" key="6">
    <source>
        <dbReference type="SAM" id="Phobius"/>
    </source>
</evidence>
<dbReference type="InterPro" id="IPR026265">
    <property type="entry name" value="LptC"/>
</dbReference>
<dbReference type="PANTHER" id="PTHR37481:SF1">
    <property type="entry name" value="LIPOPOLYSACCHARIDE EXPORT SYSTEM PROTEIN LPTC"/>
    <property type="match status" value="1"/>
</dbReference>
<dbReference type="Pfam" id="PF06835">
    <property type="entry name" value="LptC"/>
    <property type="match status" value="1"/>
</dbReference>
<evidence type="ECO:0000256" key="5">
    <source>
        <dbReference type="ARBA" id="ARBA00023136"/>
    </source>
</evidence>
<keyword evidence="3 6" id="KW-0812">Transmembrane</keyword>
<gene>
    <name evidence="7" type="ORF">METZ01_LOCUS24466</name>
</gene>
<evidence type="ECO:0000256" key="3">
    <source>
        <dbReference type="ARBA" id="ARBA00022692"/>
    </source>
</evidence>
<sequence length="215" mass="24471">MENQDTHTYSSFLRENRKELAILLLLGALAGAAYYFFSFSQPAKIKPFEEKGVLDLYQITVNDYQMERKKWKLKGQRALISEKSKRMRIEQVKIWVYAQDNSTAKSSADLSETENFSSQMVDLVITADQGLIERHDNRVTLSGNVVLLRDDGSEVFTETAIYDAKKDILTIPKPLRIIREGHTMRGSGLIYQVSTGKLNLKNPLLLRHDGAAENE</sequence>
<dbReference type="GO" id="GO:0030288">
    <property type="term" value="C:outer membrane-bounded periplasmic space"/>
    <property type="evidence" value="ECO:0007669"/>
    <property type="project" value="TreeGrafter"/>
</dbReference>
<dbReference type="InterPro" id="IPR010664">
    <property type="entry name" value="LipoPS_assembly_LptC-rel"/>
</dbReference>
<feature type="transmembrane region" description="Helical" evidence="6">
    <location>
        <begin position="20"/>
        <end position="37"/>
    </location>
</feature>
<evidence type="ECO:0008006" key="8">
    <source>
        <dbReference type="Google" id="ProtNLM"/>
    </source>
</evidence>
<dbReference type="NCBIfam" id="TIGR04409">
    <property type="entry name" value="LptC_YrbK"/>
    <property type="match status" value="1"/>
</dbReference>
<dbReference type="Gene3D" id="2.60.450.10">
    <property type="entry name" value="Lipopolysaccharide (LPS) transport protein A like domain"/>
    <property type="match status" value="1"/>
</dbReference>
<proteinExistence type="predicted"/>
<keyword evidence="1" id="KW-1003">Cell membrane</keyword>
<dbReference type="GO" id="GO:0017089">
    <property type="term" value="F:glycolipid transfer activity"/>
    <property type="evidence" value="ECO:0007669"/>
    <property type="project" value="TreeGrafter"/>
</dbReference>
<reference evidence="7" key="1">
    <citation type="submission" date="2018-05" db="EMBL/GenBank/DDBJ databases">
        <authorList>
            <person name="Lanie J.A."/>
            <person name="Ng W.-L."/>
            <person name="Kazmierczak K.M."/>
            <person name="Andrzejewski T.M."/>
            <person name="Davidsen T.M."/>
            <person name="Wayne K.J."/>
            <person name="Tettelin H."/>
            <person name="Glass J.I."/>
            <person name="Rusch D."/>
            <person name="Podicherti R."/>
            <person name="Tsui H.-C.T."/>
            <person name="Winkler M.E."/>
        </authorList>
    </citation>
    <scope>NUCLEOTIDE SEQUENCE</scope>
</reference>
<keyword evidence="4 6" id="KW-1133">Transmembrane helix</keyword>